<dbReference type="PROSITE" id="PS50043">
    <property type="entry name" value="HTH_LUXR_2"/>
    <property type="match status" value="1"/>
</dbReference>
<dbReference type="Pfam" id="PF00196">
    <property type="entry name" value="GerE"/>
    <property type="match status" value="1"/>
</dbReference>
<dbReference type="PANTHER" id="PTHR43214">
    <property type="entry name" value="TWO-COMPONENT RESPONSE REGULATOR"/>
    <property type="match status" value="1"/>
</dbReference>
<dbReference type="CDD" id="cd00156">
    <property type="entry name" value="REC"/>
    <property type="match status" value="1"/>
</dbReference>
<feature type="modified residue" description="4-aspartylphosphate" evidence="4">
    <location>
        <position position="38"/>
    </location>
</feature>
<dbReference type="SMART" id="SM00421">
    <property type="entry name" value="HTH_LUXR"/>
    <property type="match status" value="1"/>
</dbReference>
<evidence type="ECO:0000313" key="7">
    <source>
        <dbReference type="EMBL" id="MBT8799337.1"/>
    </source>
</evidence>
<dbReference type="InterPro" id="IPR036388">
    <property type="entry name" value="WH-like_DNA-bd_sf"/>
</dbReference>
<evidence type="ECO:0000313" key="8">
    <source>
        <dbReference type="Proteomes" id="UP000740605"/>
    </source>
</evidence>
<reference evidence="7 8" key="1">
    <citation type="submission" date="2021-03" db="EMBL/GenBank/DDBJ databases">
        <title>Microbacterium pauli sp. nov., isolated from microfiltered milk.</title>
        <authorList>
            <person name="Bellassi P."/>
            <person name="Fontana A."/>
            <person name="Callegari M.L."/>
            <person name="Lorenzo M."/>
            <person name="Cappa F."/>
        </authorList>
    </citation>
    <scope>NUCLEOTIDE SEQUENCE [LARGE SCALE GENOMIC DNA]</scope>
    <source>
        <strain evidence="7 8">DSM 18909</strain>
    </source>
</reference>
<dbReference type="Gene3D" id="3.40.50.2300">
    <property type="match status" value="1"/>
</dbReference>
<name>A0ABS5XXT7_9MICO</name>
<dbReference type="SUPFAM" id="SSF52172">
    <property type="entry name" value="CheY-like"/>
    <property type="match status" value="1"/>
</dbReference>
<dbReference type="InterPro" id="IPR011006">
    <property type="entry name" value="CheY-like_superfamily"/>
</dbReference>
<dbReference type="Pfam" id="PF00072">
    <property type="entry name" value="Response_reg"/>
    <property type="match status" value="1"/>
</dbReference>
<dbReference type="EMBL" id="JAFLHG010000018">
    <property type="protein sequence ID" value="MBT8799337.1"/>
    <property type="molecule type" value="Genomic_DNA"/>
</dbReference>
<keyword evidence="3" id="KW-0804">Transcription</keyword>
<dbReference type="PANTHER" id="PTHR43214:SF41">
    <property type="entry name" value="NITRATE_NITRITE RESPONSE REGULATOR PROTEIN NARP"/>
    <property type="match status" value="1"/>
</dbReference>
<dbReference type="InterPro" id="IPR001789">
    <property type="entry name" value="Sig_transdc_resp-reg_receiver"/>
</dbReference>
<dbReference type="InterPro" id="IPR016032">
    <property type="entry name" value="Sig_transdc_resp-reg_C-effctor"/>
</dbReference>
<evidence type="ECO:0000256" key="4">
    <source>
        <dbReference type="PROSITE-ProRule" id="PRU00169"/>
    </source>
</evidence>
<feature type="domain" description="Response regulatory" evidence="6">
    <location>
        <begin position="1"/>
        <end position="104"/>
    </location>
</feature>
<gene>
    <name evidence="7" type="ORF">J0P97_14860</name>
</gene>
<dbReference type="Proteomes" id="UP000740605">
    <property type="component" value="Unassembled WGS sequence"/>
</dbReference>
<keyword evidence="8" id="KW-1185">Reference proteome</keyword>
<sequence>MLVCDMLERCGWETAAAADAAEAARLFAEFDPDALLTDIDLGSRPSGAELASMLSELAPHLGIVFLSSYPRAAAGAKVMGLDRAVFVSKQDLGSPADLVAALEVALSTGPVPTPSVPPPTDALGTLTRHQLEVLAMIARGWSNEQIAEASGSTVRAVERSVSRLFERLGVTGDAAVSSRVAAATMYVAAFGPAR</sequence>
<evidence type="ECO:0000256" key="1">
    <source>
        <dbReference type="ARBA" id="ARBA00023015"/>
    </source>
</evidence>
<dbReference type="PROSITE" id="PS50110">
    <property type="entry name" value="RESPONSE_REGULATORY"/>
    <property type="match status" value="1"/>
</dbReference>
<organism evidence="7 8">
    <name type="scientific">Microbacterium flavum</name>
    <dbReference type="NCBI Taxonomy" id="415216"/>
    <lineage>
        <taxon>Bacteria</taxon>
        <taxon>Bacillati</taxon>
        <taxon>Actinomycetota</taxon>
        <taxon>Actinomycetes</taxon>
        <taxon>Micrococcales</taxon>
        <taxon>Microbacteriaceae</taxon>
        <taxon>Microbacterium</taxon>
    </lineage>
</organism>
<dbReference type="SUPFAM" id="SSF46894">
    <property type="entry name" value="C-terminal effector domain of the bipartite response regulators"/>
    <property type="match status" value="1"/>
</dbReference>
<evidence type="ECO:0000259" key="5">
    <source>
        <dbReference type="PROSITE" id="PS50043"/>
    </source>
</evidence>
<evidence type="ECO:0000256" key="2">
    <source>
        <dbReference type="ARBA" id="ARBA00023125"/>
    </source>
</evidence>
<feature type="domain" description="HTH luxR-type" evidence="5">
    <location>
        <begin position="119"/>
        <end position="184"/>
    </location>
</feature>
<dbReference type="InterPro" id="IPR000792">
    <property type="entry name" value="Tscrpt_reg_LuxR_C"/>
</dbReference>
<keyword evidence="2" id="KW-0238">DNA-binding</keyword>
<dbReference type="CDD" id="cd06170">
    <property type="entry name" value="LuxR_C_like"/>
    <property type="match status" value="1"/>
</dbReference>
<evidence type="ECO:0000259" key="6">
    <source>
        <dbReference type="PROSITE" id="PS50110"/>
    </source>
</evidence>
<accession>A0ABS5XXT7</accession>
<protein>
    <submittedName>
        <fullName evidence="7">Response regulator transcription factor</fullName>
    </submittedName>
</protein>
<keyword evidence="4" id="KW-0597">Phosphoprotein</keyword>
<evidence type="ECO:0000256" key="3">
    <source>
        <dbReference type="ARBA" id="ARBA00023163"/>
    </source>
</evidence>
<dbReference type="Gene3D" id="1.10.10.10">
    <property type="entry name" value="Winged helix-like DNA-binding domain superfamily/Winged helix DNA-binding domain"/>
    <property type="match status" value="1"/>
</dbReference>
<proteinExistence type="predicted"/>
<dbReference type="InterPro" id="IPR039420">
    <property type="entry name" value="WalR-like"/>
</dbReference>
<comment type="caution">
    <text evidence="7">The sequence shown here is derived from an EMBL/GenBank/DDBJ whole genome shotgun (WGS) entry which is preliminary data.</text>
</comment>
<keyword evidence="1" id="KW-0805">Transcription regulation</keyword>